<dbReference type="STRING" id="439228.SAMN06295920_11378"/>
<reference evidence="4" key="1">
    <citation type="submission" date="2017-02" db="EMBL/GenBank/DDBJ databases">
        <authorList>
            <person name="Varghese N."/>
            <person name="Submissions S."/>
        </authorList>
    </citation>
    <scope>NUCLEOTIDE SEQUENCE [LARGE SCALE GENOMIC DNA]</scope>
    <source>
        <strain evidence="4">UM2</strain>
    </source>
</reference>
<accession>A0A1T5GBP4</accession>
<dbReference type="EMBL" id="FUYM01000013">
    <property type="protein sequence ID" value="SKC05868.1"/>
    <property type="molecule type" value="Genomic_DNA"/>
</dbReference>
<protein>
    <submittedName>
        <fullName evidence="3">p-cumate 2,3-dioxygenase beta subunit</fullName>
    </submittedName>
</protein>
<sequence>MATIEHAGVSAGRQGGTPTRSEIEDFLYLEAQLLDEWKLDEWLALFAEGATYDVPTTRADDDADSADQLFLVADDYARLQHRVRRLKKPGAHSEWPRSRTAHSISNVRIVEAEGDELLIRSVFVTYRAKNDVTDCYFGHHFHRIRVQADGLRILSKRSMLDMSSLRPHGRVSIIV</sequence>
<dbReference type="Gene3D" id="3.10.450.50">
    <property type="match status" value="1"/>
</dbReference>
<organism evidence="3 4">
    <name type="scientific">Rhizorhabdus histidinilytica</name>
    <dbReference type="NCBI Taxonomy" id="439228"/>
    <lineage>
        <taxon>Bacteria</taxon>
        <taxon>Pseudomonadati</taxon>
        <taxon>Pseudomonadota</taxon>
        <taxon>Alphaproteobacteria</taxon>
        <taxon>Sphingomonadales</taxon>
        <taxon>Sphingomonadaceae</taxon>
        <taxon>Rhizorhabdus</taxon>
    </lineage>
</organism>
<dbReference type="Proteomes" id="UP000189818">
    <property type="component" value="Unassembled WGS sequence"/>
</dbReference>
<dbReference type="PANTHER" id="PTHR41534:SF2">
    <property type="entry name" value="3-PHENYLPROPIONATE_CINNAMIC ACID DIOXYGENASE SUBUNIT BETA"/>
    <property type="match status" value="1"/>
</dbReference>
<dbReference type="OrthoDB" id="7446267at2"/>
<dbReference type="SUPFAM" id="SSF54427">
    <property type="entry name" value="NTF2-like"/>
    <property type="match status" value="1"/>
</dbReference>
<proteinExistence type="inferred from homology"/>
<dbReference type="InterPro" id="IPR032710">
    <property type="entry name" value="NTF2-like_dom_sf"/>
</dbReference>
<dbReference type="AlphaFoldDB" id="A0A1T5GBP4"/>
<dbReference type="CDD" id="cd00667">
    <property type="entry name" value="ring_hydroxylating_dioxygenases_beta"/>
    <property type="match status" value="1"/>
</dbReference>
<evidence type="ECO:0000313" key="4">
    <source>
        <dbReference type="Proteomes" id="UP000189818"/>
    </source>
</evidence>
<dbReference type="PANTHER" id="PTHR41534">
    <property type="entry name" value="BLR3401 PROTEIN"/>
    <property type="match status" value="1"/>
</dbReference>
<evidence type="ECO:0000256" key="1">
    <source>
        <dbReference type="ARBA" id="ARBA00009570"/>
    </source>
</evidence>
<dbReference type="RefSeq" id="WP_079650477.1">
    <property type="nucleotide sequence ID" value="NZ_FUYM01000013.1"/>
</dbReference>
<dbReference type="GO" id="GO:0051213">
    <property type="term" value="F:dioxygenase activity"/>
    <property type="evidence" value="ECO:0007669"/>
    <property type="project" value="UniProtKB-KW"/>
</dbReference>
<name>A0A1T5GBP4_9SPHN</name>
<comment type="similarity">
    <text evidence="1">Belongs to the bacterial ring-hydroxylating dioxygenase beta subunit family.</text>
</comment>
<dbReference type="InterPro" id="IPR000391">
    <property type="entry name" value="Rng_hydr_dOase-bsu"/>
</dbReference>
<gene>
    <name evidence="3" type="ORF">SAMN06295920_11378</name>
</gene>
<keyword evidence="4" id="KW-1185">Reference proteome</keyword>
<evidence type="ECO:0000313" key="3">
    <source>
        <dbReference type="EMBL" id="SKC05868.1"/>
    </source>
</evidence>
<evidence type="ECO:0000256" key="2">
    <source>
        <dbReference type="ARBA" id="ARBA00023002"/>
    </source>
</evidence>
<dbReference type="GO" id="GO:0019380">
    <property type="term" value="P:3-phenylpropionate catabolic process"/>
    <property type="evidence" value="ECO:0007669"/>
    <property type="project" value="TreeGrafter"/>
</dbReference>
<keyword evidence="2" id="KW-0560">Oxidoreductase</keyword>
<keyword evidence="3" id="KW-0223">Dioxygenase</keyword>
<dbReference type="Pfam" id="PF00866">
    <property type="entry name" value="Ring_hydroxyl_B"/>
    <property type="match status" value="1"/>
</dbReference>